<evidence type="ECO:0000256" key="4">
    <source>
        <dbReference type="ARBA" id="ARBA00022970"/>
    </source>
</evidence>
<feature type="chain" id="PRO_5039344633" evidence="5">
    <location>
        <begin position="20"/>
        <end position="403"/>
    </location>
</feature>
<evidence type="ECO:0000256" key="2">
    <source>
        <dbReference type="ARBA" id="ARBA00022448"/>
    </source>
</evidence>
<dbReference type="InterPro" id="IPR028082">
    <property type="entry name" value="Peripla_BP_I"/>
</dbReference>
<sequence>MKKILCLLLAMTMTFGCLTACGSKDTSEPAADGAATGGDTADTGSSESIEGAFKLGAVGPLTGDAAIYGQAVVNGAQIAVDEINASDSTVKFELNKQDDEADGEKSKNAYNNLMDWGMQILVGPTTSGAATAVAAQVYTDRTFMITPSGSSTDVIDGKDNVFQVCFTDPNQGTGAADYIAENMPDSKIAIIYRNDDAYSQGIRDTFVEEAEAKGLEVVTEGTFTADTATDFTVQLTDAQSKGADLLFLPIYYQPASIILNQANAMGYAPTFFGVDGMDGILTLENFDTSLAEGVMLLTPFSADATDDLTKNFVAKYQEAYGEVPNQFAADAYDAVYIVKAAIEAAGCTADMSTTDICEALVAAMPTLTYNGLTGQNMTWQATGEVSKAPMAVVIKDGVYTLPN</sequence>
<keyword evidence="3 5" id="KW-0732">Signal</keyword>
<keyword evidence="4" id="KW-0029">Amino-acid transport</keyword>
<dbReference type="Gene3D" id="3.40.50.2300">
    <property type="match status" value="2"/>
</dbReference>
<evidence type="ECO:0000256" key="5">
    <source>
        <dbReference type="SAM" id="SignalP"/>
    </source>
</evidence>
<dbReference type="PANTHER" id="PTHR30483:SF6">
    <property type="entry name" value="PERIPLASMIC BINDING PROTEIN OF ABC TRANSPORTER FOR NATURAL AMINO ACIDS"/>
    <property type="match status" value="1"/>
</dbReference>
<dbReference type="EMBL" id="DVJJ01000157">
    <property type="protein sequence ID" value="HIS65737.1"/>
    <property type="molecule type" value="Genomic_DNA"/>
</dbReference>
<dbReference type="GO" id="GO:0006865">
    <property type="term" value="P:amino acid transport"/>
    <property type="evidence" value="ECO:0007669"/>
    <property type="project" value="UniProtKB-KW"/>
</dbReference>
<proteinExistence type="inferred from homology"/>
<keyword evidence="2" id="KW-0813">Transport</keyword>
<organism evidence="7 8">
    <name type="scientific">Candidatus Avoscillospira avistercoris</name>
    <dbReference type="NCBI Taxonomy" id="2840707"/>
    <lineage>
        <taxon>Bacteria</taxon>
        <taxon>Bacillati</taxon>
        <taxon>Bacillota</taxon>
        <taxon>Clostridia</taxon>
        <taxon>Eubacteriales</taxon>
        <taxon>Oscillospiraceae</taxon>
        <taxon>Oscillospiraceae incertae sedis</taxon>
        <taxon>Candidatus Avoscillospira</taxon>
    </lineage>
</organism>
<protein>
    <submittedName>
        <fullName evidence="7">ABC transporter substrate-binding protein</fullName>
    </submittedName>
</protein>
<dbReference type="PANTHER" id="PTHR30483">
    <property type="entry name" value="LEUCINE-SPECIFIC-BINDING PROTEIN"/>
    <property type="match status" value="1"/>
</dbReference>
<dbReference type="SUPFAM" id="SSF53822">
    <property type="entry name" value="Periplasmic binding protein-like I"/>
    <property type="match status" value="1"/>
</dbReference>
<feature type="signal peptide" evidence="5">
    <location>
        <begin position="1"/>
        <end position="19"/>
    </location>
</feature>
<reference evidence="7" key="1">
    <citation type="submission" date="2020-10" db="EMBL/GenBank/DDBJ databases">
        <authorList>
            <person name="Gilroy R."/>
        </authorList>
    </citation>
    <scope>NUCLEOTIDE SEQUENCE</scope>
    <source>
        <strain evidence="7">ChiBcec16-1751</strain>
    </source>
</reference>
<reference evidence="7" key="2">
    <citation type="journal article" date="2021" name="PeerJ">
        <title>Extensive microbial diversity within the chicken gut microbiome revealed by metagenomics and culture.</title>
        <authorList>
            <person name="Gilroy R."/>
            <person name="Ravi A."/>
            <person name="Getino M."/>
            <person name="Pursley I."/>
            <person name="Horton D.L."/>
            <person name="Alikhan N.F."/>
            <person name="Baker D."/>
            <person name="Gharbi K."/>
            <person name="Hall N."/>
            <person name="Watson M."/>
            <person name="Adriaenssens E.M."/>
            <person name="Foster-Nyarko E."/>
            <person name="Jarju S."/>
            <person name="Secka A."/>
            <person name="Antonio M."/>
            <person name="Oren A."/>
            <person name="Chaudhuri R.R."/>
            <person name="La Ragione R."/>
            <person name="Hildebrand F."/>
            <person name="Pallen M.J."/>
        </authorList>
    </citation>
    <scope>NUCLEOTIDE SEQUENCE</scope>
    <source>
        <strain evidence="7">ChiBcec16-1751</strain>
    </source>
</reference>
<evidence type="ECO:0000256" key="3">
    <source>
        <dbReference type="ARBA" id="ARBA00022729"/>
    </source>
</evidence>
<evidence type="ECO:0000259" key="6">
    <source>
        <dbReference type="Pfam" id="PF13458"/>
    </source>
</evidence>
<comment type="caution">
    <text evidence="7">The sequence shown here is derived from an EMBL/GenBank/DDBJ whole genome shotgun (WGS) entry which is preliminary data.</text>
</comment>
<name>A0A9D1JU25_9FIRM</name>
<evidence type="ECO:0000256" key="1">
    <source>
        <dbReference type="ARBA" id="ARBA00010062"/>
    </source>
</evidence>
<dbReference type="CDD" id="cd06347">
    <property type="entry name" value="PBP1_ABC_LivK_ligand_binding-like"/>
    <property type="match status" value="1"/>
</dbReference>
<comment type="similarity">
    <text evidence="1">Belongs to the leucine-binding protein family.</text>
</comment>
<dbReference type="PROSITE" id="PS51257">
    <property type="entry name" value="PROKAR_LIPOPROTEIN"/>
    <property type="match status" value="1"/>
</dbReference>
<dbReference type="Pfam" id="PF13458">
    <property type="entry name" value="Peripla_BP_6"/>
    <property type="match status" value="1"/>
</dbReference>
<accession>A0A9D1JU25</accession>
<dbReference type="Proteomes" id="UP000886741">
    <property type="component" value="Unassembled WGS sequence"/>
</dbReference>
<dbReference type="InterPro" id="IPR051010">
    <property type="entry name" value="BCAA_transport"/>
</dbReference>
<dbReference type="AlphaFoldDB" id="A0A9D1JU25"/>
<gene>
    <name evidence="7" type="ORF">IAA83_10290</name>
</gene>
<evidence type="ECO:0000313" key="8">
    <source>
        <dbReference type="Proteomes" id="UP000886741"/>
    </source>
</evidence>
<dbReference type="PRINTS" id="PR00337">
    <property type="entry name" value="LEUILEVALBP"/>
</dbReference>
<dbReference type="InterPro" id="IPR028081">
    <property type="entry name" value="Leu-bd"/>
</dbReference>
<feature type="domain" description="Leucine-binding protein" evidence="6">
    <location>
        <begin position="54"/>
        <end position="389"/>
    </location>
</feature>
<dbReference type="InterPro" id="IPR000709">
    <property type="entry name" value="Leu_Ile_Val-bd"/>
</dbReference>
<evidence type="ECO:0000313" key="7">
    <source>
        <dbReference type="EMBL" id="HIS65737.1"/>
    </source>
</evidence>